<evidence type="ECO:0000313" key="2">
    <source>
        <dbReference type="EMBL" id="OGZ24649.1"/>
    </source>
</evidence>
<evidence type="ECO:0000313" key="3">
    <source>
        <dbReference type="Proteomes" id="UP000178647"/>
    </source>
</evidence>
<gene>
    <name evidence="2" type="ORF">A2896_01805</name>
</gene>
<dbReference type="Pfam" id="PF01894">
    <property type="entry name" value="YjbQ"/>
    <property type="match status" value="1"/>
</dbReference>
<dbReference type="PANTHER" id="PTHR30615">
    <property type="entry name" value="UNCHARACTERIZED PROTEIN YJBQ-RELATED"/>
    <property type="match status" value="1"/>
</dbReference>
<dbReference type="STRING" id="1801672.A2896_01805"/>
<dbReference type="NCBIfam" id="TIGR00149">
    <property type="entry name" value="TIGR00149_YjbQ"/>
    <property type="match status" value="1"/>
</dbReference>
<comment type="similarity">
    <text evidence="1">Belongs to the UPF0047 family.</text>
</comment>
<organism evidence="2 3">
    <name type="scientific">Candidatus Nealsonbacteria bacterium RIFCSPLOWO2_01_FULL_43_32</name>
    <dbReference type="NCBI Taxonomy" id="1801672"/>
    <lineage>
        <taxon>Bacteria</taxon>
        <taxon>Candidatus Nealsoniibacteriota</taxon>
    </lineage>
</organism>
<dbReference type="EMBL" id="MHMH01000007">
    <property type="protein sequence ID" value="OGZ24649.1"/>
    <property type="molecule type" value="Genomic_DNA"/>
</dbReference>
<evidence type="ECO:0008006" key="4">
    <source>
        <dbReference type="Google" id="ProtNLM"/>
    </source>
</evidence>
<accession>A0A1G2EFS9</accession>
<dbReference type="SUPFAM" id="SSF111038">
    <property type="entry name" value="YjbQ-like"/>
    <property type="match status" value="1"/>
</dbReference>
<dbReference type="PANTHER" id="PTHR30615:SF8">
    <property type="entry name" value="UPF0047 PROTEIN C4A8.02C"/>
    <property type="match status" value="1"/>
</dbReference>
<reference evidence="2 3" key="1">
    <citation type="journal article" date="2016" name="Nat. Commun.">
        <title>Thousands of microbial genomes shed light on interconnected biogeochemical processes in an aquifer system.</title>
        <authorList>
            <person name="Anantharaman K."/>
            <person name="Brown C.T."/>
            <person name="Hug L.A."/>
            <person name="Sharon I."/>
            <person name="Castelle C.J."/>
            <person name="Probst A.J."/>
            <person name="Thomas B.C."/>
            <person name="Singh A."/>
            <person name="Wilkins M.J."/>
            <person name="Karaoz U."/>
            <person name="Brodie E.L."/>
            <person name="Williams K.H."/>
            <person name="Hubbard S.S."/>
            <person name="Banfield J.F."/>
        </authorList>
    </citation>
    <scope>NUCLEOTIDE SEQUENCE [LARGE SCALE GENOMIC DNA]</scope>
</reference>
<evidence type="ECO:0000256" key="1">
    <source>
        <dbReference type="ARBA" id="ARBA00005534"/>
    </source>
</evidence>
<proteinExistence type="inferred from homology"/>
<name>A0A1G2EFS9_9BACT</name>
<dbReference type="Gene3D" id="2.60.120.460">
    <property type="entry name" value="YjbQ-like"/>
    <property type="match status" value="1"/>
</dbReference>
<dbReference type="AlphaFoldDB" id="A0A1G2EFS9"/>
<sequence length="147" mass="17273">MKISHKTLEFQTKGEFDFIDFTSEVEKFVAETQIKNGLVNIQTLHTTASLFLNENEPMLLDDFKNHLTRIFPKDLSYNHNDFTRRTVHMHEDECKNAHSHCQSLHLPSNLVLNIIDGKMQLGHWQRIFLVELDKIKLRKVQIQVMGE</sequence>
<protein>
    <recommendedName>
        <fullName evidence="4">Secondary thiamine-phosphate synthase enzyme</fullName>
    </recommendedName>
</protein>
<comment type="caution">
    <text evidence="2">The sequence shown here is derived from an EMBL/GenBank/DDBJ whole genome shotgun (WGS) entry which is preliminary data.</text>
</comment>
<dbReference type="PIRSF" id="PIRSF004681">
    <property type="entry name" value="UCP004681"/>
    <property type="match status" value="1"/>
</dbReference>
<dbReference type="InterPro" id="IPR001602">
    <property type="entry name" value="UPF0047_YjbQ-like"/>
</dbReference>
<dbReference type="Proteomes" id="UP000178647">
    <property type="component" value="Unassembled WGS sequence"/>
</dbReference>
<dbReference type="InterPro" id="IPR035917">
    <property type="entry name" value="YjbQ-like_sf"/>
</dbReference>